<gene>
    <name evidence="7" type="ORF">ACFSKQ_03855</name>
</gene>
<dbReference type="PANTHER" id="PTHR30532">
    <property type="entry name" value="IRON III DICITRATE-BINDING PERIPLASMIC PROTEIN"/>
    <property type="match status" value="1"/>
</dbReference>
<dbReference type="PROSITE" id="PS50983">
    <property type="entry name" value="FE_B12_PBP"/>
    <property type="match status" value="1"/>
</dbReference>
<comment type="similarity">
    <text evidence="2">Belongs to the bacterial solute-binding protein 8 family.</text>
</comment>
<organism evidence="7 8">
    <name type="scientific">Aureimonas populi</name>
    <dbReference type="NCBI Taxonomy" id="1701758"/>
    <lineage>
        <taxon>Bacteria</taxon>
        <taxon>Pseudomonadati</taxon>
        <taxon>Pseudomonadota</taxon>
        <taxon>Alphaproteobacteria</taxon>
        <taxon>Hyphomicrobiales</taxon>
        <taxon>Aurantimonadaceae</taxon>
        <taxon>Aureimonas</taxon>
    </lineage>
</organism>
<dbReference type="CDD" id="cd01146">
    <property type="entry name" value="FhuD"/>
    <property type="match status" value="1"/>
</dbReference>
<name>A0ABW5CH58_9HYPH</name>
<keyword evidence="3" id="KW-0813">Transport</keyword>
<keyword evidence="4" id="KW-0406">Ion transport</keyword>
<comment type="caution">
    <text evidence="7">The sequence shown here is derived from an EMBL/GenBank/DDBJ whole genome shotgun (WGS) entry which is preliminary data.</text>
</comment>
<sequence length="290" mass="31196">MKRRSFLGMLAGTPLAFGGAVPARARGLRVASLDYALAQTLIALGVTPVGITDARDWNLWVVEPPLPAETVDLGASVSPNLELLAALEPDLVLTTDYTAMSEPQVGRIAPVERFSLFSEGGSPLPKAMEAMTRIGALVGREREARLYLEETEAVFAECAARAAPFRERPLLLMSFLDPRHVRVYARPGLHQDVLDRLGLRNAWQGGANVWGFASVGIERLAEAGEALAIADHLPPDVRVVLEASPLWRSLPLRRDRGPIPVLPPVLSFGGVPAARRLAGLLVETLEGQAA</sequence>
<evidence type="ECO:0000259" key="6">
    <source>
        <dbReference type="PROSITE" id="PS50983"/>
    </source>
</evidence>
<evidence type="ECO:0000313" key="8">
    <source>
        <dbReference type="Proteomes" id="UP001597371"/>
    </source>
</evidence>
<accession>A0ABW5CH58</accession>
<dbReference type="SUPFAM" id="SSF53807">
    <property type="entry name" value="Helical backbone' metal receptor"/>
    <property type="match status" value="1"/>
</dbReference>
<protein>
    <submittedName>
        <fullName evidence="7">ABC transporter substrate-binding protein</fullName>
    </submittedName>
</protein>
<evidence type="ECO:0000256" key="1">
    <source>
        <dbReference type="ARBA" id="ARBA00004196"/>
    </source>
</evidence>
<dbReference type="PANTHER" id="PTHR30532:SF1">
    <property type="entry name" value="IRON(3+)-HYDROXAMATE-BINDING PROTEIN FHUD"/>
    <property type="match status" value="1"/>
</dbReference>
<evidence type="ECO:0000313" key="7">
    <source>
        <dbReference type="EMBL" id="MFD2236600.1"/>
    </source>
</evidence>
<dbReference type="InterPro" id="IPR002491">
    <property type="entry name" value="ABC_transptr_periplasmic_BD"/>
</dbReference>
<dbReference type="Gene3D" id="3.40.50.1980">
    <property type="entry name" value="Nitrogenase molybdenum iron protein domain"/>
    <property type="match status" value="2"/>
</dbReference>
<proteinExistence type="inferred from homology"/>
<dbReference type="PRINTS" id="PR01715">
    <property type="entry name" value="FERRIBNDNGPP"/>
</dbReference>
<keyword evidence="8" id="KW-1185">Reference proteome</keyword>
<reference evidence="8" key="1">
    <citation type="journal article" date="2019" name="Int. J. Syst. Evol. Microbiol.">
        <title>The Global Catalogue of Microorganisms (GCM) 10K type strain sequencing project: providing services to taxonomists for standard genome sequencing and annotation.</title>
        <authorList>
            <consortium name="The Broad Institute Genomics Platform"/>
            <consortium name="The Broad Institute Genome Sequencing Center for Infectious Disease"/>
            <person name="Wu L."/>
            <person name="Ma J."/>
        </authorList>
    </citation>
    <scope>NUCLEOTIDE SEQUENCE [LARGE SCALE GENOMIC DNA]</scope>
    <source>
        <strain evidence="8">ZS-35-S2</strain>
    </source>
</reference>
<evidence type="ECO:0000256" key="4">
    <source>
        <dbReference type="ARBA" id="ARBA00022496"/>
    </source>
</evidence>
<comment type="subcellular location">
    <subcellularLocation>
        <location evidence="1">Cell envelope</location>
    </subcellularLocation>
</comment>
<feature type="domain" description="Fe/B12 periplasmic-binding" evidence="6">
    <location>
        <begin position="29"/>
        <end position="289"/>
    </location>
</feature>
<keyword evidence="4" id="KW-0410">Iron transport</keyword>
<dbReference type="Proteomes" id="UP001597371">
    <property type="component" value="Unassembled WGS sequence"/>
</dbReference>
<dbReference type="EMBL" id="JBHUIJ010000004">
    <property type="protein sequence ID" value="MFD2236600.1"/>
    <property type="molecule type" value="Genomic_DNA"/>
</dbReference>
<dbReference type="RefSeq" id="WP_209737748.1">
    <property type="nucleotide sequence ID" value="NZ_CP072611.1"/>
</dbReference>
<evidence type="ECO:0000256" key="2">
    <source>
        <dbReference type="ARBA" id="ARBA00008814"/>
    </source>
</evidence>
<evidence type="ECO:0000256" key="3">
    <source>
        <dbReference type="ARBA" id="ARBA00022448"/>
    </source>
</evidence>
<keyword evidence="5" id="KW-0732">Signal</keyword>
<dbReference type="Pfam" id="PF01497">
    <property type="entry name" value="Peripla_BP_2"/>
    <property type="match status" value="1"/>
</dbReference>
<keyword evidence="4" id="KW-0408">Iron</keyword>
<evidence type="ECO:0000256" key="5">
    <source>
        <dbReference type="ARBA" id="ARBA00022729"/>
    </source>
</evidence>
<dbReference type="InterPro" id="IPR051313">
    <property type="entry name" value="Bact_iron-sidero_bind"/>
</dbReference>